<dbReference type="EMBL" id="FNRJ01000014">
    <property type="protein sequence ID" value="SEB05675.1"/>
    <property type="molecule type" value="Genomic_DNA"/>
</dbReference>
<evidence type="ECO:0000313" key="1">
    <source>
        <dbReference type="EMBL" id="SEB05675.1"/>
    </source>
</evidence>
<proteinExistence type="predicted"/>
<protein>
    <submittedName>
        <fullName evidence="1">Uncharacterized protein</fullName>
    </submittedName>
</protein>
<dbReference type="Proteomes" id="UP000242469">
    <property type="component" value="Unassembled WGS sequence"/>
</dbReference>
<dbReference type="STRING" id="1122198.SAMN02745729_11498"/>
<evidence type="ECO:0000313" key="2">
    <source>
        <dbReference type="Proteomes" id="UP000242469"/>
    </source>
</evidence>
<reference evidence="2" key="1">
    <citation type="submission" date="2016-10" db="EMBL/GenBank/DDBJ databases">
        <authorList>
            <person name="Varghese N."/>
            <person name="Submissions S."/>
        </authorList>
    </citation>
    <scope>NUCLEOTIDE SEQUENCE [LARGE SCALE GENOMIC DNA]</scope>
    <source>
        <strain evidence="2">DSM 11526</strain>
    </source>
</reference>
<dbReference type="AlphaFoldDB" id="A0A1H4G7U8"/>
<sequence length="30" mass="3499">MSEPRVTVEHLKSPWNKGKLLGQKRPLKLK</sequence>
<organism evidence="1 2">
    <name type="scientific">Marinobacterium iners DSM 11526</name>
    <dbReference type="NCBI Taxonomy" id="1122198"/>
    <lineage>
        <taxon>Bacteria</taxon>
        <taxon>Pseudomonadati</taxon>
        <taxon>Pseudomonadota</taxon>
        <taxon>Gammaproteobacteria</taxon>
        <taxon>Oceanospirillales</taxon>
        <taxon>Oceanospirillaceae</taxon>
        <taxon>Marinobacterium</taxon>
    </lineage>
</organism>
<accession>A0A1H4G7U8</accession>
<keyword evidence="2" id="KW-1185">Reference proteome</keyword>
<name>A0A1H4G7U8_9GAMM</name>
<gene>
    <name evidence="1" type="ORF">SAMN02745729_11498</name>
</gene>